<evidence type="ECO:0000313" key="1">
    <source>
        <dbReference type="EMBL" id="CAG8821131.1"/>
    </source>
</evidence>
<name>A0ACA9S222_9GLOM</name>
<protein>
    <submittedName>
        <fullName evidence="1">1483_t:CDS:1</fullName>
    </submittedName>
</protein>
<comment type="caution">
    <text evidence="1">The sequence shown here is derived from an EMBL/GenBank/DDBJ whole genome shotgun (WGS) entry which is preliminary data.</text>
</comment>
<gene>
    <name evidence="1" type="ORF">RPERSI_LOCUS25516</name>
</gene>
<accession>A0ACA9S222</accession>
<sequence>IWGSRRKIKDASILLQMHLKLEYLDFAHVMAFRNDSLIAAIIRSSPNLKYFDISSNDIRDEVVETVASTCHELEYLDLGGCGFITELSHLELGFCDISNKTIKEIACSCPNLKYLDLDGCKKNVSKKVVKRLNPSIHIENYDSSYEWSNSESSDTSDSDPMTTQRAG</sequence>
<keyword evidence="2" id="KW-1185">Reference proteome</keyword>
<reference evidence="1" key="1">
    <citation type="submission" date="2021-06" db="EMBL/GenBank/DDBJ databases">
        <authorList>
            <person name="Kallberg Y."/>
            <person name="Tangrot J."/>
            <person name="Rosling A."/>
        </authorList>
    </citation>
    <scope>NUCLEOTIDE SEQUENCE</scope>
    <source>
        <strain evidence="1">MA461A</strain>
    </source>
</reference>
<organism evidence="1 2">
    <name type="scientific">Racocetra persica</name>
    <dbReference type="NCBI Taxonomy" id="160502"/>
    <lineage>
        <taxon>Eukaryota</taxon>
        <taxon>Fungi</taxon>
        <taxon>Fungi incertae sedis</taxon>
        <taxon>Mucoromycota</taxon>
        <taxon>Glomeromycotina</taxon>
        <taxon>Glomeromycetes</taxon>
        <taxon>Diversisporales</taxon>
        <taxon>Gigasporaceae</taxon>
        <taxon>Racocetra</taxon>
    </lineage>
</organism>
<dbReference type="Proteomes" id="UP000789920">
    <property type="component" value="Unassembled WGS sequence"/>
</dbReference>
<dbReference type="EMBL" id="CAJVQC010084480">
    <property type="protein sequence ID" value="CAG8821131.1"/>
    <property type="molecule type" value="Genomic_DNA"/>
</dbReference>
<evidence type="ECO:0000313" key="2">
    <source>
        <dbReference type="Proteomes" id="UP000789920"/>
    </source>
</evidence>
<proteinExistence type="predicted"/>
<feature type="non-terminal residue" evidence="1">
    <location>
        <position position="1"/>
    </location>
</feature>